<dbReference type="InterPro" id="IPR006260">
    <property type="entry name" value="TonB/TolA_C"/>
</dbReference>
<keyword evidence="3 6" id="KW-1133">Transmembrane helix</keyword>
<dbReference type="InterPro" id="IPR037682">
    <property type="entry name" value="TonB_C"/>
</dbReference>
<dbReference type="RefSeq" id="WP_142887787.1">
    <property type="nucleotide sequence ID" value="NZ_VIKR01000001.1"/>
</dbReference>
<proteinExistence type="predicted"/>
<evidence type="ECO:0000256" key="5">
    <source>
        <dbReference type="SAM" id="MobiDB-lite"/>
    </source>
</evidence>
<comment type="caution">
    <text evidence="8">The sequence shown here is derived from an EMBL/GenBank/DDBJ whole genome shotgun (WGS) entry which is preliminary data.</text>
</comment>
<evidence type="ECO:0000259" key="7">
    <source>
        <dbReference type="Pfam" id="PF03544"/>
    </source>
</evidence>
<evidence type="ECO:0000256" key="6">
    <source>
        <dbReference type="SAM" id="Phobius"/>
    </source>
</evidence>
<dbReference type="Proteomes" id="UP000317839">
    <property type="component" value="Unassembled WGS sequence"/>
</dbReference>
<reference evidence="8 9" key="1">
    <citation type="submission" date="2019-06" db="EMBL/GenBank/DDBJ databases">
        <title>Draft genome of Aliikangiella marina GYP-15.</title>
        <authorList>
            <person name="Wang G."/>
        </authorList>
    </citation>
    <scope>NUCLEOTIDE SEQUENCE [LARGE SCALE GENOMIC DNA]</scope>
    <source>
        <strain evidence="8 9">GYP-15</strain>
    </source>
</reference>
<accession>A0A545TGV6</accession>
<dbReference type="GO" id="GO:0016020">
    <property type="term" value="C:membrane"/>
    <property type="evidence" value="ECO:0007669"/>
    <property type="project" value="UniProtKB-SubCell"/>
</dbReference>
<feature type="compositionally biased region" description="Basic and acidic residues" evidence="5">
    <location>
        <begin position="82"/>
        <end position="118"/>
    </location>
</feature>
<evidence type="ECO:0000313" key="8">
    <source>
        <dbReference type="EMBL" id="TQV76426.1"/>
    </source>
</evidence>
<evidence type="ECO:0000256" key="2">
    <source>
        <dbReference type="ARBA" id="ARBA00022692"/>
    </source>
</evidence>
<evidence type="ECO:0000256" key="1">
    <source>
        <dbReference type="ARBA" id="ARBA00004167"/>
    </source>
</evidence>
<dbReference type="EMBL" id="VIKR01000001">
    <property type="protein sequence ID" value="TQV76426.1"/>
    <property type="molecule type" value="Genomic_DNA"/>
</dbReference>
<dbReference type="SUPFAM" id="SSF74653">
    <property type="entry name" value="TolA/TonB C-terminal domain"/>
    <property type="match status" value="1"/>
</dbReference>
<evidence type="ECO:0000313" key="9">
    <source>
        <dbReference type="Proteomes" id="UP000317839"/>
    </source>
</evidence>
<feature type="transmembrane region" description="Helical" evidence="6">
    <location>
        <begin position="24"/>
        <end position="45"/>
    </location>
</feature>
<dbReference type="NCBIfam" id="NF033768">
    <property type="entry name" value="myxo_SS_tail"/>
    <property type="match status" value="1"/>
</dbReference>
<dbReference type="Pfam" id="PF03544">
    <property type="entry name" value="TonB_C"/>
    <property type="match status" value="1"/>
</dbReference>
<organism evidence="8 9">
    <name type="scientific">Aliikangiella marina</name>
    <dbReference type="NCBI Taxonomy" id="1712262"/>
    <lineage>
        <taxon>Bacteria</taxon>
        <taxon>Pseudomonadati</taxon>
        <taxon>Pseudomonadota</taxon>
        <taxon>Gammaproteobacteria</taxon>
        <taxon>Oceanospirillales</taxon>
        <taxon>Pleioneaceae</taxon>
        <taxon>Aliikangiella</taxon>
    </lineage>
</organism>
<dbReference type="GO" id="GO:0055085">
    <property type="term" value="P:transmembrane transport"/>
    <property type="evidence" value="ECO:0007669"/>
    <property type="project" value="InterPro"/>
</dbReference>
<dbReference type="InterPro" id="IPR049806">
    <property type="entry name" value="MasK-like_C"/>
</dbReference>
<dbReference type="NCBIfam" id="TIGR01352">
    <property type="entry name" value="tonB_Cterm"/>
    <property type="match status" value="1"/>
</dbReference>
<keyword evidence="2 6" id="KW-0812">Transmembrane</keyword>
<evidence type="ECO:0000256" key="3">
    <source>
        <dbReference type="ARBA" id="ARBA00022989"/>
    </source>
</evidence>
<keyword evidence="4 6" id="KW-0472">Membrane</keyword>
<sequence length="317" mass="35181">MVANPDYNTLAYDWRPLGRQDNRFLIILVSSLVFALVIGFVLSSIEVPVEERQKQKAIPERIADFILEKEKEKPKVVPPPKPEPKPLPKPEPRVKKQQERKSDKPLTEEQKKAREKAQDTGLLALTSELADLIDTSEIDSMVATSVNKQSDPTKVAALDKSVLTSGVGKGSGGVNSDNYGDATIGSSSLSQKEILAVRQSLLASDKVQDVADSDDQSETSGSYRSEEEITLVFDQNKSKLYSIYNRERRKNPGLKGKVVIELTISPEGKVVDINIVSSELNNPRLERSLVARIKLFKFSADKSREITVTYPIEFLPS</sequence>
<name>A0A545TGV6_9GAMM</name>
<feature type="region of interest" description="Disordered" evidence="5">
    <location>
        <begin position="69"/>
        <end position="119"/>
    </location>
</feature>
<keyword evidence="9" id="KW-1185">Reference proteome</keyword>
<dbReference type="Gene3D" id="3.30.1150.10">
    <property type="match status" value="1"/>
</dbReference>
<gene>
    <name evidence="8" type="ORF">FLL45_00210</name>
</gene>
<protein>
    <submittedName>
        <fullName evidence="8">Energy transducer TonB</fullName>
    </submittedName>
</protein>
<dbReference type="AlphaFoldDB" id="A0A545TGV6"/>
<feature type="domain" description="TonB C-terminal" evidence="7">
    <location>
        <begin position="251"/>
        <end position="314"/>
    </location>
</feature>
<comment type="subcellular location">
    <subcellularLocation>
        <location evidence="1">Membrane</location>
        <topology evidence="1">Single-pass membrane protein</topology>
    </subcellularLocation>
</comment>
<dbReference type="OrthoDB" id="7057177at2"/>
<evidence type="ECO:0000256" key="4">
    <source>
        <dbReference type="ARBA" id="ARBA00023136"/>
    </source>
</evidence>